<dbReference type="RefSeq" id="WP_096526785.1">
    <property type="nucleotide sequence ID" value="NZ_AP014836.1"/>
</dbReference>
<accession>A0A1Q2SM51</accession>
<evidence type="ECO:0000313" key="3">
    <source>
        <dbReference type="Proteomes" id="UP000243679"/>
    </source>
</evidence>
<gene>
    <name evidence="2" type="ORF">TAO_0844</name>
</gene>
<organism evidence="2 3">
    <name type="scientific">Candidatus Nitrosoglobus terrae</name>
    <dbReference type="NCBI Taxonomy" id="1630141"/>
    <lineage>
        <taxon>Bacteria</taxon>
        <taxon>Pseudomonadati</taxon>
        <taxon>Pseudomonadota</taxon>
        <taxon>Gammaproteobacteria</taxon>
        <taxon>Chromatiales</taxon>
        <taxon>Chromatiaceae</taxon>
        <taxon>Candidatus Nitrosoglobus</taxon>
    </lineage>
</organism>
<name>A0A1Q2SM51_9GAMM</name>
<dbReference type="AlphaFoldDB" id="A0A1Q2SM51"/>
<dbReference type="EMBL" id="AP014836">
    <property type="protein sequence ID" value="BAW80214.1"/>
    <property type="molecule type" value="Genomic_DNA"/>
</dbReference>
<dbReference type="KEGG" id="ntt:TAO_0844"/>
<feature type="signal peptide" evidence="1">
    <location>
        <begin position="1"/>
        <end position="22"/>
    </location>
</feature>
<proteinExistence type="predicted"/>
<dbReference type="Proteomes" id="UP000243679">
    <property type="component" value="Chromosome"/>
</dbReference>
<evidence type="ECO:0000313" key="2">
    <source>
        <dbReference type="EMBL" id="BAW80214.1"/>
    </source>
</evidence>
<evidence type="ECO:0008006" key="4">
    <source>
        <dbReference type="Google" id="ProtNLM"/>
    </source>
</evidence>
<sequence length="168" mass="18408">MNTKHIILLAALATALPISIFAADFSNCLNILGNSDPAGICNNFITDGKLPSNHYDPDIGYDPYTSSPLPNNYYIFFGADFFHNPNCLNTPNGPMIPCDSFTTGNNLTNNDYNSNIGYDPYIPFPLPDNHYNADPAYLSNNRYDPKLGTIDNINLDANGLIGAPVQLR</sequence>
<evidence type="ECO:0000256" key="1">
    <source>
        <dbReference type="SAM" id="SignalP"/>
    </source>
</evidence>
<reference evidence="2 3" key="1">
    <citation type="journal article" date="2017" name="ISME J.">
        <title>An acid-tolerant ammonia-oxidizing ?-proteobacterium from soil.</title>
        <authorList>
            <person name="Hayatsu M."/>
            <person name="Tago K."/>
            <person name="Uchiyama I."/>
            <person name="Toyoda A."/>
            <person name="Wang Y."/>
            <person name="Shimomura Y."/>
            <person name="Okubo T."/>
            <person name="Kurisu F."/>
            <person name="Hirono Y."/>
            <person name="Nonaka K."/>
            <person name="Akiyama H."/>
            <person name="Itoh T."/>
            <person name="Takami H."/>
        </authorList>
    </citation>
    <scope>NUCLEOTIDE SEQUENCE [LARGE SCALE GENOMIC DNA]</scope>
    <source>
        <strain evidence="2 3">TAO100</strain>
    </source>
</reference>
<feature type="chain" id="PRO_5010268350" description="Secreted protein" evidence="1">
    <location>
        <begin position="23"/>
        <end position="168"/>
    </location>
</feature>
<protein>
    <recommendedName>
        <fullName evidence="4">Secreted protein</fullName>
    </recommendedName>
</protein>
<keyword evidence="1" id="KW-0732">Signal</keyword>
<keyword evidence="3" id="KW-1185">Reference proteome</keyword>